<protein>
    <recommendedName>
        <fullName evidence="2">Segregation and condensation protein A</fullName>
    </recommendedName>
</protein>
<reference evidence="1" key="1">
    <citation type="submission" date="2018-05" db="EMBL/GenBank/DDBJ databases">
        <authorList>
            <person name="Lanie J.A."/>
            <person name="Ng W.-L."/>
            <person name="Kazmierczak K.M."/>
            <person name="Andrzejewski T.M."/>
            <person name="Davidsen T.M."/>
            <person name="Wayne K.J."/>
            <person name="Tettelin H."/>
            <person name="Glass J.I."/>
            <person name="Rusch D."/>
            <person name="Podicherti R."/>
            <person name="Tsui H.-C.T."/>
            <person name="Winkler M.E."/>
        </authorList>
    </citation>
    <scope>NUCLEOTIDE SEQUENCE</scope>
</reference>
<evidence type="ECO:0008006" key="2">
    <source>
        <dbReference type="Google" id="ProtNLM"/>
    </source>
</evidence>
<proteinExistence type="predicted"/>
<dbReference type="InterPro" id="IPR003768">
    <property type="entry name" value="ScpA"/>
</dbReference>
<accession>A0A381PBF3</accession>
<organism evidence="1">
    <name type="scientific">marine metagenome</name>
    <dbReference type="NCBI Taxonomy" id="408172"/>
    <lineage>
        <taxon>unclassified sequences</taxon>
        <taxon>metagenomes</taxon>
        <taxon>ecological metagenomes</taxon>
    </lineage>
</organism>
<name>A0A381PBF3_9ZZZZ</name>
<dbReference type="Gene3D" id="1.10.10.580">
    <property type="entry name" value="Structural maintenance of chromosome 1. Chain E"/>
    <property type="match status" value="1"/>
</dbReference>
<dbReference type="PANTHER" id="PTHR33969:SF2">
    <property type="entry name" value="SEGREGATION AND CONDENSATION PROTEIN A"/>
    <property type="match status" value="1"/>
</dbReference>
<evidence type="ECO:0000313" key="1">
    <source>
        <dbReference type="EMBL" id="SUZ64270.1"/>
    </source>
</evidence>
<dbReference type="PANTHER" id="PTHR33969">
    <property type="entry name" value="SEGREGATION AND CONDENSATION PROTEIN A"/>
    <property type="match status" value="1"/>
</dbReference>
<sequence>MAQASEAGAEITAIEDPLARSIAVLFQLVREHELDPWQLDLGLVLQEYQNHALRAGALDLPLAGAILGWAWDVLRLRSADAVEASEPLPEPEAEWAPFDFGWEPTYAEQLDMVAEPPLEETVRFRGERRVTLMELVGALEDARQVELARRARLERRRQLREARQNVLDDRASHLADKIHTDDPTLYKEQVWQKINTLNGKPIPLGDLVDAPERASLVRTFVGSLFLAREGRIDIQQKDLRSHSIYVRNREAAG</sequence>
<dbReference type="EMBL" id="UINC01000929">
    <property type="protein sequence ID" value="SUZ64270.1"/>
    <property type="molecule type" value="Genomic_DNA"/>
</dbReference>
<dbReference type="AlphaFoldDB" id="A0A381PBF3"/>
<dbReference type="InterPro" id="IPR023093">
    <property type="entry name" value="ScpA-like_C"/>
</dbReference>
<gene>
    <name evidence="1" type="ORF">METZ01_LOCUS17124</name>
</gene>